<evidence type="ECO:0000313" key="5">
    <source>
        <dbReference type="EMBL" id="XAN07245.1"/>
    </source>
</evidence>
<evidence type="ECO:0000313" key="6">
    <source>
        <dbReference type="Proteomes" id="UP001442841"/>
    </source>
</evidence>
<protein>
    <submittedName>
        <fullName evidence="5">LuxR C-terminal-related transcriptional regulator</fullName>
    </submittedName>
</protein>
<sequence length="790" mass="84970">MTPGPFDVDSDLNRWAPENLRSELERALHRAQHLLIVGRLGSGRTRAARLACQLLTNAGESAAIAHLVDGVRTEPQGRTIFVGDTGVRATDVPDAARTLLVTVHPWERDELRTTLARVGVERAVADRLYAHTGGHLVFLRAWDAAGRPDDLAAPETWQSAVDRALDALSPEARALAEELSCGYGVLAQPPAPTLAGAAGDPSTLLAELDEVALLGVGGELLPVARVALERRLPPYRRQWLRRRFLADLADPVRHRDLLVSWAQSGQSDPNLSRHLTTCGDCVRFSDPALAVELYEAASAHASDEPETQAGLAEAALLLGDHARALRAAEPALASGSGPTRFRGLRVIQEVWSDKGLPWRAATLNTRYAEHASLTEAATSFLAHVRVGDLAAADQAWSARPEGVATTVDEIAVVALVDTVRASATTGEADPTELDRLAELGRDISAECRNMTGWVSVTTALAIAAGHSEAARSLLDHLSGHADFTAEHHLLLAWTELQAGHLTEAVERFALARTLPLTPRDELLGCGLDLALAQRRHDRATLAGTWPLALTAATRCEPDLFGLTVYPDLIVAAARLREGPALDQVWTAAQGLLDRLGHPPVWSNLVDWARIQAAILTSDKDQLREPAQRLARAANRSPQAAVLAAAGRVWIDVLAKSFDPHEAIAAARSLATVGLPGDGARLGSHAAARCDDPALRRDLLDTARMLNPGSTSGNASAHTPPTSLRLSDREIQVAALVVRHRSYREIGEALFLSPRTVENHIARIRRRSGAGSRRELIDQLRQTLRDLGQLG</sequence>
<evidence type="ECO:0000259" key="4">
    <source>
        <dbReference type="PROSITE" id="PS50043"/>
    </source>
</evidence>
<dbReference type="SMART" id="SM00421">
    <property type="entry name" value="HTH_LUXR"/>
    <property type="match status" value="1"/>
</dbReference>
<dbReference type="InterPro" id="IPR016032">
    <property type="entry name" value="Sig_transdc_resp-reg_C-effctor"/>
</dbReference>
<dbReference type="Pfam" id="PF00196">
    <property type="entry name" value="GerE"/>
    <property type="match status" value="1"/>
</dbReference>
<keyword evidence="6" id="KW-1185">Reference proteome</keyword>
<dbReference type="InterPro" id="IPR036388">
    <property type="entry name" value="WH-like_DNA-bd_sf"/>
</dbReference>
<keyword evidence="1" id="KW-0805">Transcription regulation</keyword>
<organism evidence="5 6">
    <name type="scientific">Ammonicoccus fulvus</name>
    <dbReference type="NCBI Taxonomy" id="3138240"/>
    <lineage>
        <taxon>Bacteria</taxon>
        <taxon>Bacillati</taxon>
        <taxon>Actinomycetota</taxon>
        <taxon>Actinomycetes</taxon>
        <taxon>Propionibacteriales</taxon>
        <taxon>Propionibacteriaceae</taxon>
        <taxon>Ammonicoccus</taxon>
    </lineage>
</organism>
<proteinExistence type="predicted"/>
<reference evidence="5 6" key="1">
    <citation type="submission" date="2024-04" db="EMBL/GenBank/DDBJ databases">
        <title>Isolation of an actinomycete strain from pig manure.</title>
        <authorList>
            <person name="Gong T."/>
            <person name="Yu Z."/>
            <person name="An M."/>
            <person name="Wei C."/>
            <person name="Yang W."/>
            <person name="Liu L."/>
        </authorList>
    </citation>
    <scope>NUCLEOTIDE SEQUENCE [LARGE SCALE GENOMIC DNA]</scope>
    <source>
        <strain evidence="5 6">ZF39</strain>
    </source>
</reference>
<dbReference type="EMBL" id="CP154795">
    <property type="protein sequence ID" value="XAN07245.1"/>
    <property type="molecule type" value="Genomic_DNA"/>
</dbReference>
<keyword evidence="2" id="KW-0238">DNA-binding</keyword>
<dbReference type="InterPro" id="IPR000792">
    <property type="entry name" value="Tscrpt_reg_LuxR_C"/>
</dbReference>
<dbReference type="PANTHER" id="PTHR44688">
    <property type="entry name" value="DNA-BINDING TRANSCRIPTIONAL ACTIVATOR DEVR_DOSR"/>
    <property type="match status" value="1"/>
</dbReference>
<evidence type="ECO:0000256" key="2">
    <source>
        <dbReference type="ARBA" id="ARBA00023125"/>
    </source>
</evidence>
<accession>A0ABZ3FNH1</accession>
<dbReference type="SUPFAM" id="SSF46894">
    <property type="entry name" value="C-terminal effector domain of the bipartite response regulators"/>
    <property type="match status" value="1"/>
</dbReference>
<keyword evidence="3" id="KW-0804">Transcription</keyword>
<dbReference type="PROSITE" id="PS50043">
    <property type="entry name" value="HTH_LUXR_2"/>
    <property type="match status" value="1"/>
</dbReference>
<dbReference type="Gene3D" id="1.10.10.10">
    <property type="entry name" value="Winged helix-like DNA-binding domain superfamily/Winged helix DNA-binding domain"/>
    <property type="match status" value="1"/>
</dbReference>
<gene>
    <name evidence="5" type="ORF">AADG42_08040</name>
</gene>
<evidence type="ECO:0000256" key="3">
    <source>
        <dbReference type="ARBA" id="ARBA00023163"/>
    </source>
</evidence>
<dbReference type="Proteomes" id="UP001442841">
    <property type="component" value="Chromosome"/>
</dbReference>
<name>A0ABZ3FNH1_9ACTN</name>
<feature type="domain" description="HTH luxR-type" evidence="4">
    <location>
        <begin position="718"/>
        <end position="783"/>
    </location>
</feature>
<dbReference type="PANTHER" id="PTHR44688:SF16">
    <property type="entry name" value="DNA-BINDING TRANSCRIPTIONAL ACTIVATOR DEVR_DOSR"/>
    <property type="match status" value="1"/>
</dbReference>
<dbReference type="RefSeq" id="WP_425308695.1">
    <property type="nucleotide sequence ID" value="NZ_CP154795.1"/>
</dbReference>
<evidence type="ECO:0000256" key="1">
    <source>
        <dbReference type="ARBA" id="ARBA00023015"/>
    </source>
</evidence>